<dbReference type="Gene3D" id="3.40.50.970">
    <property type="match status" value="1"/>
</dbReference>
<evidence type="ECO:0000313" key="3">
    <source>
        <dbReference type="EMBL" id="KIY48955.1"/>
    </source>
</evidence>
<accession>A0A0D7AE41</accession>
<dbReference type="InterPro" id="IPR029061">
    <property type="entry name" value="THDP-binding"/>
</dbReference>
<dbReference type="InterPro" id="IPR050642">
    <property type="entry name" value="PDH_E1_Alpha_Subunit"/>
</dbReference>
<evidence type="ECO:0000256" key="1">
    <source>
        <dbReference type="ARBA" id="ARBA00001964"/>
    </source>
</evidence>
<dbReference type="Proteomes" id="UP000054144">
    <property type="component" value="Unassembled WGS sequence"/>
</dbReference>
<dbReference type="GO" id="GO:0006086">
    <property type="term" value="P:pyruvate decarboxylation to acetyl-CoA"/>
    <property type="evidence" value="ECO:0007669"/>
    <property type="project" value="TreeGrafter"/>
</dbReference>
<dbReference type="OrthoDB" id="10612744at2759"/>
<dbReference type="SUPFAM" id="SSF52518">
    <property type="entry name" value="Thiamin diphosphate-binding fold (THDP-binding)"/>
    <property type="match status" value="1"/>
</dbReference>
<reference evidence="3 4" key="1">
    <citation type="journal article" date="2015" name="Fungal Genet. Biol.">
        <title>Evolution of novel wood decay mechanisms in Agaricales revealed by the genome sequences of Fistulina hepatica and Cylindrobasidium torrendii.</title>
        <authorList>
            <person name="Floudas D."/>
            <person name="Held B.W."/>
            <person name="Riley R."/>
            <person name="Nagy L.G."/>
            <person name="Koehler G."/>
            <person name="Ransdell A.S."/>
            <person name="Younus H."/>
            <person name="Chow J."/>
            <person name="Chiniquy J."/>
            <person name="Lipzen A."/>
            <person name="Tritt A."/>
            <person name="Sun H."/>
            <person name="Haridas S."/>
            <person name="LaButti K."/>
            <person name="Ohm R.A."/>
            <person name="Kues U."/>
            <person name="Blanchette R.A."/>
            <person name="Grigoriev I.V."/>
            <person name="Minto R.E."/>
            <person name="Hibbett D.S."/>
        </authorList>
    </citation>
    <scope>NUCLEOTIDE SEQUENCE [LARGE SCALE GENOMIC DNA]</scope>
    <source>
        <strain evidence="3 4">ATCC 64428</strain>
    </source>
</reference>
<keyword evidence="2" id="KW-0786">Thiamine pyrophosphate</keyword>
<comment type="cofactor">
    <cofactor evidence="1">
        <name>thiamine diphosphate</name>
        <dbReference type="ChEBI" id="CHEBI:58937"/>
    </cofactor>
</comment>
<proteinExistence type="predicted"/>
<gene>
    <name evidence="3" type="ORF">FISHEDRAFT_73127</name>
</gene>
<dbReference type="GO" id="GO:0004739">
    <property type="term" value="F:pyruvate dehydrogenase (acetyl-transferring) activity"/>
    <property type="evidence" value="ECO:0007669"/>
    <property type="project" value="TreeGrafter"/>
</dbReference>
<evidence type="ECO:0000256" key="2">
    <source>
        <dbReference type="ARBA" id="ARBA00023052"/>
    </source>
</evidence>
<dbReference type="AlphaFoldDB" id="A0A0D7AE41"/>
<evidence type="ECO:0000313" key="4">
    <source>
        <dbReference type="Proteomes" id="UP000054144"/>
    </source>
</evidence>
<name>A0A0D7AE41_9AGAR</name>
<dbReference type="PANTHER" id="PTHR11516">
    <property type="entry name" value="PYRUVATE DEHYDROGENASE E1 COMPONENT, ALPHA SUBUNIT BACTERIAL AND ORGANELLAR"/>
    <property type="match status" value="1"/>
</dbReference>
<sequence length="112" mass="12627">MSKGKVGSMHVLTKTVFSGNSVVGAGVPLGAGIAFWAKYQNPNAVKLIFMATERRIRGRFLRRLTWRDYGTCLAYLCAGTTDMEWEHEYVLVRRLKLNPRTSTERSSANPLF</sequence>
<dbReference type="EMBL" id="KN881781">
    <property type="protein sequence ID" value="KIY48955.1"/>
    <property type="molecule type" value="Genomic_DNA"/>
</dbReference>
<protein>
    <submittedName>
        <fullName evidence="3">Uncharacterized protein</fullName>
    </submittedName>
</protein>
<keyword evidence="4" id="KW-1185">Reference proteome</keyword>
<organism evidence="3 4">
    <name type="scientific">Fistulina hepatica ATCC 64428</name>
    <dbReference type="NCBI Taxonomy" id="1128425"/>
    <lineage>
        <taxon>Eukaryota</taxon>
        <taxon>Fungi</taxon>
        <taxon>Dikarya</taxon>
        <taxon>Basidiomycota</taxon>
        <taxon>Agaricomycotina</taxon>
        <taxon>Agaricomycetes</taxon>
        <taxon>Agaricomycetidae</taxon>
        <taxon>Agaricales</taxon>
        <taxon>Fistulinaceae</taxon>
        <taxon>Fistulina</taxon>
    </lineage>
</organism>
<dbReference type="PANTHER" id="PTHR11516:SF60">
    <property type="entry name" value="PYRUVATE DEHYDROGENASE E1 COMPONENT SUBUNIT ALPHA"/>
    <property type="match status" value="1"/>
</dbReference>